<feature type="region of interest" description="Disordered" evidence="2">
    <location>
        <begin position="1"/>
        <end position="24"/>
    </location>
</feature>
<dbReference type="FunFam" id="3.90.70.80:FF:000009">
    <property type="entry name" value="OTU domain-containing protein 3"/>
    <property type="match status" value="1"/>
</dbReference>
<dbReference type="Gene3D" id="3.90.70.80">
    <property type="match status" value="1"/>
</dbReference>
<dbReference type="KEGG" id="soe:110804522"/>
<dbReference type="Pfam" id="PF02810">
    <property type="entry name" value="SEC-C"/>
    <property type="match status" value="1"/>
</dbReference>
<dbReference type="InterPro" id="IPR038765">
    <property type="entry name" value="Papain-like_cys_pep_sf"/>
</dbReference>
<dbReference type="PROSITE" id="PS50802">
    <property type="entry name" value="OTU"/>
    <property type="match status" value="1"/>
</dbReference>
<protein>
    <submittedName>
        <fullName evidence="5 6">OTU domain-containing protein 3 isoform X1</fullName>
    </submittedName>
</protein>
<accession>A0A9R0KCI7</accession>
<dbReference type="PANTHER" id="PTHR12419:SF7">
    <property type="entry name" value="OTU DOMAIN-CONTAINING PROTEIN 3"/>
    <property type="match status" value="1"/>
</dbReference>
<dbReference type="GeneID" id="110804522"/>
<dbReference type="PANTHER" id="PTHR12419">
    <property type="entry name" value="OTU DOMAIN CONTAINING PROTEIN"/>
    <property type="match status" value="1"/>
</dbReference>
<keyword evidence="4" id="KW-1185">Reference proteome</keyword>
<proteinExistence type="inferred from homology"/>
<feature type="domain" description="OTU" evidence="3">
    <location>
        <begin position="38"/>
        <end position="162"/>
    </location>
</feature>
<dbReference type="InterPro" id="IPR003323">
    <property type="entry name" value="OTU_dom"/>
</dbReference>
<reference evidence="4" key="1">
    <citation type="journal article" date="2021" name="Nat. Commun.">
        <title>Genomic analyses provide insights into spinach domestication and the genetic basis of agronomic traits.</title>
        <authorList>
            <person name="Cai X."/>
            <person name="Sun X."/>
            <person name="Xu C."/>
            <person name="Sun H."/>
            <person name="Wang X."/>
            <person name="Ge C."/>
            <person name="Zhang Z."/>
            <person name="Wang Q."/>
            <person name="Fei Z."/>
            <person name="Jiao C."/>
            <person name="Wang Q."/>
        </authorList>
    </citation>
    <scope>NUCLEOTIDE SEQUENCE [LARGE SCALE GENOMIC DNA]</scope>
    <source>
        <strain evidence="4">cv. Varoflay</strain>
    </source>
</reference>
<evidence type="ECO:0000313" key="5">
    <source>
        <dbReference type="RefSeq" id="XP_021865808.1"/>
    </source>
</evidence>
<organism evidence="4 5">
    <name type="scientific">Spinacia oleracea</name>
    <name type="common">Spinach</name>
    <dbReference type="NCBI Taxonomy" id="3562"/>
    <lineage>
        <taxon>Eukaryota</taxon>
        <taxon>Viridiplantae</taxon>
        <taxon>Streptophyta</taxon>
        <taxon>Embryophyta</taxon>
        <taxon>Tracheophyta</taxon>
        <taxon>Spermatophyta</taxon>
        <taxon>Magnoliopsida</taxon>
        <taxon>eudicotyledons</taxon>
        <taxon>Gunneridae</taxon>
        <taxon>Pentapetalae</taxon>
        <taxon>Caryophyllales</taxon>
        <taxon>Chenopodiaceae</taxon>
        <taxon>Chenopodioideae</taxon>
        <taxon>Anserineae</taxon>
        <taxon>Spinacia</taxon>
    </lineage>
</organism>
<evidence type="ECO:0000313" key="6">
    <source>
        <dbReference type="RefSeq" id="XP_021865809.1"/>
    </source>
</evidence>
<comment type="similarity">
    <text evidence="1">Belongs to the peptidase C85 family.</text>
</comment>
<dbReference type="CDD" id="cd22771">
    <property type="entry name" value="OTU_plant_OTU7-like"/>
    <property type="match status" value="1"/>
</dbReference>
<dbReference type="Gene3D" id="3.10.450.50">
    <property type="match status" value="1"/>
</dbReference>
<dbReference type="InterPro" id="IPR050704">
    <property type="entry name" value="Peptidase_C85-like"/>
</dbReference>
<name>A0A9R0KCI7_SPIOL</name>
<dbReference type="InterPro" id="IPR004027">
    <property type="entry name" value="SEC_C_motif"/>
</dbReference>
<dbReference type="AlphaFoldDB" id="A0A9R0KCI7"/>
<dbReference type="Pfam" id="PF02338">
    <property type="entry name" value="OTU"/>
    <property type="match status" value="1"/>
</dbReference>
<dbReference type="GO" id="GO:0004843">
    <property type="term" value="F:cysteine-type deubiquitinase activity"/>
    <property type="evidence" value="ECO:0000318"/>
    <property type="project" value="GO_Central"/>
</dbReference>
<dbReference type="OrthoDB" id="415023at2759"/>
<feature type="compositionally biased region" description="Basic residues" evidence="2">
    <location>
        <begin position="1"/>
        <end position="21"/>
    </location>
</feature>
<dbReference type="RefSeq" id="XP_021865808.1">
    <property type="nucleotide sequence ID" value="XM_022010116.1"/>
</dbReference>
<evidence type="ECO:0000313" key="4">
    <source>
        <dbReference type="Proteomes" id="UP000813463"/>
    </source>
</evidence>
<reference evidence="5 6" key="2">
    <citation type="submission" date="2025-04" db="UniProtKB">
        <authorList>
            <consortium name="RefSeq"/>
        </authorList>
    </citation>
    <scope>IDENTIFICATION</scope>
</reference>
<sequence length="379" mass="42437">MVRTKHQKSKPKKQPQAKKQGKQSNISDLRAQLDLLDLKIVQVTADGNCFFRALADQLEGNEEEHGKYRRMVVQYIMKYREQFEPFIEDDVPFDEYCQSMGKDATWAGHMELQAASLMTRNNICIHRHMSPRWYIRNFDNQGTHMIHLSYHDEEHYNSVRVKEDQCSGPAKPIIIKADVNLTASAQQAKAAGAQSKARPSKNVAHEGAVKMVMAGSGCDDAEQVEHILLLVDGDVDAATEYLIAEREAGETTEVNDVWQENYEIDNNLSTKFDKHEEKIVSAEEINNQAIDSEKVDCCKTSSKVDKKFPNKVCPCGSKKKYKACCGAASRNSCSKVVVDHEARARRGKRGKQGKKVVPITKAASCGSNNELPDMGALCI</sequence>
<gene>
    <name evidence="5 6" type="primary">LOC110804522</name>
</gene>
<dbReference type="GO" id="GO:0016579">
    <property type="term" value="P:protein deubiquitination"/>
    <property type="evidence" value="ECO:0007669"/>
    <property type="project" value="TreeGrafter"/>
</dbReference>
<evidence type="ECO:0000256" key="1">
    <source>
        <dbReference type="ARBA" id="ARBA00010407"/>
    </source>
</evidence>
<evidence type="ECO:0000259" key="3">
    <source>
        <dbReference type="PROSITE" id="PS50802"/>
    </source>
</evidence>
<dbReference type="SUPFAM" id="SSF54001">
    <property type="entry name" value="Cysteine proteinases"/>
    <property type="match status" value="1"/>
</dbReference>
<dbReference type="Proteomes" id="UP000813463">
    <property type="component" value="Chromosome 3"/>
</dbReference>
<dbReference type="RefSeq" id="XP_021865809.1">
    <property type="nucleotide sequence ID" value="XM_022010117.1"/>
</dbReference>
<evidence type="ECO:0000256" key="2">
    <source>
        <dbReference type="SAM" id="MobiDB-lite"/>
    </source>
</evidence>